<comment type="subcellular location">
    <subcellularLocation>
        <location evidence="1">Cell envelope</location>
    </subcellularLocation>
</comment>
<keyword evidence="3" id="KW-0964">Secreted</keyword>
<feature type="region of interest" description="Disordered" evidence="6">
    <location>
        <begin position="596"/>
        <end position="721"/>
    </location>
</feature>
<evidence type="ECO:0000259" key="8">
    <source>
        <dbReference type="PROSITE" id="PS50847"/>
    </source>
</evidence>
<evidence type="ECO:0000256" key="7">
    <source>
        <dbReference type="SAM" id="SignalP"/>
    </source>
</evidence>
<keyword evidence="4 7" id="KW-0732">Signal</keyword>
<evidence type="ECO:0000256" key="5">
    <source>
        <dbReference type="ARBA" id="ARBA00023088"/>
    </source>
</evidence>
<evidence type="ECO:0000313" key="10">
    <source>
        <dbReference type="Proteomes" id="UP000070422"/>
    </source>
</evidence>
<evidence type="ECO:0000256" key="1">
    <source>
        <dbReference type="ARBA" id="ARBA00004196"/>
    </source>
</evidence>
<dbReference type="InterPro" id="IPR042229">
    <property type="entry name" value="Listeria/Bacterioides_rpt_sf"/>
</dbReference>
<keyword evidence="2" id="KW-0134">Cell wall</keyword>
<dbReference type="Pfam" id="PF09479">
    <property type="entry name" value="Flg_new"/>
    <property type="match status" value="1"/>
</dbReference>
<dbReference type="PATRIC" id="fig|87541.4.peg.1683"/>
<evidence type="ECO:0000256" key="2">
    <source>
        <dbReference type="ARBA" id="ARBA00022512"/>
    </source>
</evidence>
<feature type="chain" id="PRO_5007459964" evidence="7">
    <location>
        <begin position="39"/>
        <end position="748"/>
    </location>
</feature>
<feature type="domain" description="Gram-positive cocci surface proteins LPxTG" evidence="8">
    <location>
        <begin position="718"/>
        <end position="748"/>
    </location>
</feature>
<feature type="region of interest" description="Disordered" evidence="6">
    <location>
        <begin position="78"/>
        <end position="100"/>
    </location>
</feature>
<protein>
    <submittedName>
        <fullName evidence="9">LPXTG-motif protein cell wall anchor domain protein</fullName>
    </submittedName>
</protein>
<feature type="compositionally biased region" description="Pro residues" evidence="6">
    <location>
        <begin position="601"/>
        <end position="618"/>
    </location>
</feature>
<feature type="signal peptide" evidence="7">
    <location>
        <begin position="1"/>
        <end position="38"/>
    </location>
</feature>
<dbReference type="PRINTS" id="PR01217">
    <property type="entry name" value="PRICHEXTENSN"/>
</dbReference>
<keyword evidence="5" id="KW-0572">Peptidoglycan-anchor</keyword>
<dbReference type="Gene3D" id="2.60.40.4270">
    <property type="entry name" value="Listeria-Bacteroides repeat domain"/>
    <property type="match status" value="1"/>
</dbReference>
<feature type="region of interest" description="Disordered" evidence="6">
    <location>
        <begin position="54"/>
        <end position="73"/>
    </location>
</feature>
<proteinExistence type="predicted"/>
<dbReference type="AlphaFoldDB" id="A0A133XR64"/>
<sequence>MPKEKINHYALRKIGRHLVSVVVAATVLTVATSSIAQASQVDGNVTTDKNEKTLAGEANKGAAPSTTTETPTLKDIVDKHSEDRTNETGSAQTEVKETPEQRRLKKFGAESLAYMKTEIAEFKEKARSKSNGNYWSHLEWYEHENSGLYNYVPQELKEYLDTKKFNWVDRISDDYVRLIGVPNMGLQGTPEGPDEDDEGALMFMIFDSNSIKAGRIHPDDSSYHRWKDGKWWVPYDMTVDKDLLYEPKFNDYVPKNELKDQNALDSLEKSDVLKYDYNIRADLKEKDQDSNKTIEHYLGDDFQLDFTLNLDPLRRLMNSRLVSVLNPFMPGADTIANNPPETGLTEADGTIVYTLELPKGLEPSLNDKNNLTGIEVTGLDDFDVTSTWDSKLRKIVVKARVKAFKPTKEQPFEKLKDRFTKINQLKQASLSVKNLKITKDVEFNKATRITGYASGAYGWVWPGGTNDKLKQHDPYDGGSVVESIFAAKQSQIGIDEALEKDDQGKVKQPNLISYSFIVKANTVTFMNDKMKVAEVKVEPGKGIATDNFEDQSMPANASKDGYIFKEWNTKEDGKGETFTGNSIVNRNMTVYAIYTKKSQPQPQPTPPTPTPTPRPQPTPEVHENGPVWIQPALPEAHLIPDPTPCPVPTPQPVPCPTPAPEPEVTPQPEPQAQPDRPQPKQPESPAPKEAQPSSPAEKPSKKAPAKKEAVAGPEKKALPKTGAEASLILPSLGLLLASAGYVFKRPKK</sequence>
<feature type="compositionally biased region" description="Pro residues" evidence="6">
    <location>
        <begin position="641"/>
        <end position="671"/>
    </location>
</feature>
<dbReference type="GO" id="GO:0030313">
    <property type="term" value="C:cell envelope"/>
    <property type="evidence" value="ECO:0007669"/>
    <property type="project" value="UniProtKB-SubCell"/>
</dbReference>
<name>A0A133XR64_9LACT</name>
<dbReference type="Pfam" id="PF00746">
    <property type="entry name" value="Gram_pos_anchor"/>
    <property type="match status" value="1"/>
</dbReference>
<dbReference type="InterPro" id="IPR019931">
    <property type="entry name" value="LPXTG_anchor"/>
</dbReference>
<evidence type="ECO:0000313" key="9">
    <source>
        <dbReference type="EMBL" id="KXB33412.1"/>
    </source>
</evidence>
<reference evidence="9 10" key="1">
    <citation type="submission" date="2016-01" db="EMBL/GenBank/DDBJ databases">
        <authorList>
            <person name="Oliw E.H."/>
        </authorList>
    </citation>
    <scope>NUCLEOTIDE SEQUENCE [LARGE SCALE GENOMIC DNA]</scope>
    <source>
        <strain evidence="9 10">KA00635</strain>
    </source>
</reference>
<dbReference type="InterPro" id="IPR013378">
    <property type="entry name" value="InlB-like_B-rpt"/>
</dbReference>
<dbReference type="NCBIfam" id="TIGR01167">
    <property type="entry name" value="LPXTG_anchor"/>
    <property type="match status" value="1"/>
</dbReference>
<dbReference type="STRING" id="87541.AWM71_07040"/>
<gene>
    <name evidence="9" type="ORF">HMPREF3187_01703</name>
</gene>
<feature type="compositionally biased region" description="Basic and acidic residues" evidence="6">
    <location>
        <begin position="705"/>
        <end position="717"/>
    </location>
</feature>
<accession>A0A133XR64</accession>
<dbReference type="Proteomes" id="UP000070422">
    <property type="component" value="Unassembled WGS sequence"/>
</dbReference>
<evidence type="ECO:0000256" key="3">
    <source>
        <dbReference type="ARBA" id="ARBA00022525"/>
    </source>
</evidence>
<organism evidence="9 10">
    <name type="scientific">Aerococcus christensenii</name>
    <dbReference type="NCBI Taxonomy" id="87541"/>
    <lineage>
        <taxon>Bacteria</taxon>
        <taxon>Bacillati</taxon>
        <taxon>Bacillota</taxon>
        <taxon>Bacilli</taxon>
        <taxon>Lactobacillales</taxon>
        <taxon>Aerococcaceae</taxon>
        <taxon>Aerococcus</taxon>
    </lineage>
</organism>
<comment type="caution">
    <text evidence="9">The sequence shown here is derived from an EMBL/GenBank/DDBJ whole genome shotgun (WGS) entry which is preliminary data.</text>
</comment>
<evidence type="ECO:0000256" key="6">
    <source>
        <dbReference type="SAM" id="MobiDB-lite"/>
    </source>
</evidence>
<dbReference type="PROSITE" id="PS50847">
    <property type="entry name" value="GRAM_POS_ANCHORING"/>
    <property type="match status" value="1"/>
</dbReference>
<evidence type="ECO:0000256" key="4">
    <source>
        <dbReference type="ARBA" id="ARBA00022729"/>
    </source>
</evidence>
<dbReference type="RefSeq" id="WP_060937339.1">
    <property type="nucleotide sequence ID" value="NZ_KQ959338.1"/>
</dbReference>
<dbReference type="EMBL" id="LSCQ01000100">
    <property type="protein sequence ID" value="KXB33412.1"/>
    <property type="molecule type" value="Genomic_DNA"/>
</dbReference>